<dbReference type="Proteomes" id="UP000077521">
    <property type="component" value="Unassembled WGS sequence"/>
</dbReference>
<dbReference type="AlphaFoldDB" id="A0A177TJ79"/>
<reference evidence="2" key="1">
    <citation type="submission" date="2016-04" db="EMBL/GenBank/DDBJ databases">
        <authorList>
            <person name="Nguyen H.D."/>
            <person name="Samba Siva P."/>
            <person name="Cullis J."/>
            <person name="Levesque C.A."/>
            <person name="Hambleton S."/>
        </authorList>
    </citation>
    <scope>NUCLEOTIDE SEQUENCE</scope>
    <source>
        <strain evidence="2">DAOMC 236416</strain>
    </source>
</reference>
<dbReference type="SUPFAM" id="SSF53474">
    <property type="entry name" value="alpha/beta-Hydrolases"/>
    <property type="match status" value="1"/>
</dbReference>
<sequence length="267" mass="29132">MSLSPCCFKGHFHKGTAKGQIVEIGPDNRRTYVSGPEPAQASGAILIIADVFGISLNNTRIIADNYAEKTGARVYIPDFFDGRDLYTQLDGHSPGSPEAQAKGFKIQDFLAEFHPRDNSYPKIESAAKAIKALHSGKKLGVVGFCWGAPGTMRLGSDDVPADTQADAVAWAHPSLLEVPSDISKLTKPGCFLAAETDAQLPKERREIVEEELCKLAKNGIYTTLRFFPGVEHGWAVRGDENNEYTSRAMRDAQSTLADFFAIELRGQ</sequence>
<proteinExistence type="predicted"/>
<keyword evidence="3" id="KW-1185">Reference proteome</keyword>
<dbReference type="GO" id="GO:0016787">
    <property type="term" value="F:hydrolase activity"/>
    <property type="evidence" value="ECO:0007669"/>
    <property type="project" value="InterPro"/>
</dbReference>
<dbReference type="InterPro" id="IPR029058">
    <property type="entry name" value="AB_hydrolase_fold"/>
</dbReference>
<dbReference type="Gene3D" id="3.40.50.1820">
    <property type="entry name" value="alpha/beta hydrolase"/>
    <property type="match status" value="1"/>
</dbReference>
<evidence type="ECO:0000259" key="1">
    <source>
        <dbReference type="Pfam" id="PF01738"/>
    </source>
</evidence>
<dbReference type="EMBL" id="LWDF02000366">
    <property type="protein sequence ID" value="KAE8249824.1"/>
    <property type="molecule type" value="Genomic_DNA"/>
</dbReference>
<accession>A0A177TJ79</accession>
<dbReference type="InterPro" id="IPR002925">
    <property type="entry name" value="Dienelactn_hydro"/>
</dbReference>
<evidence type="ECO:0000313" key="2">
    <source>
        <dbReference type="EMBL" id="KAE8249824.1"/>
    </source>
</evidence>
<dbReference type="PANTHER" id="PTHR17630:SF44">
    <property type="entry name" value="PROTEIN AIM2"/>
    <property type="match status" value="1"/>
</dbReference>
<name>A0A177TJ79_9BASI</name>
<dbReference type="Pfam" id="PF01738">
    <property type="entry name" value="DLH"/>
    <property type="match status" value="1"/>
</dbReference>
<feature type="domain" description="Dienelactone hydrolase" evidence="1">
    <location>
        <begin position="31"/>
        <end position="261"/>
    </location>
</feature>
<gene>
    <name evidence="2" type="ORF">A4X13_0g5061</name>
</gene>
<comment type="caution">
    <text evidence="2">The sequence shown here is derived from an EMBL/GenBank/DDBJ whole genome shotgun (WGS) entry which is preliminary data.</text>
</comment>
<evidence type="ECO:0000313" key="3">
    <source>
        <dbReference type="Proteomes" id="UP000077521"/>
    </source>
</evidence>
<reference evidence="2" key="2">
    <citation type="journal article" date="2019" name="IMA Fungus">
        <title>Genome sequencing and comparison of five Tilletia species to identify candidate genes for the detection of regulated species infecting wheat.</title>
        <authorList>
            <person name="Nguyen H.D.T."/>
            <person name="Sultana T."/>
            <person name="Kesanakurti P."/>
            <person name="Hambleton S."/>
        </authorList>
    </citation>
    <scope>NUCLEOTIDE SEQUENCE</scope>
    <source>
        <strain evidence="2">DAOMC 236416</strain>
    </source>
</reference>
<organism evidence="2 3">
    <name type="scientific">Tilletia indica</name>
    <dbReference type="NCBI Taxonomy" id="43049"/>
    <lineage>
        <taxon>Eukaryota</taxon>
        <taxon>Fungi</taxon>
        <taxon>Dikarya</taxon>
        <taxon>Basidiomycota</taxon>
        <taxon>Ustilaginomycotina</taxon>
        <taxon>Exobasidiomycetes</taxon>
        <taxon>Tilletiales</taxon>
        <taxon>Tilletiaceae</taxon>
        <taxon>Tilletia</taxon>
    </lineage>
</organism>
<dbReference type="PANTHER" id="PTHR17630">
    <property type="entry name" value="DIENELACTONE HYDROLASE"/>
    <property type="match status" value="1"/>
</dbReference>
<protein>
    <recommendedName>
        <fullName evidence="1">Dienelactone hydrolase domain-containing protein</fullName>
    </recommendedName>
</protein>